<dbReference type="KEGG" id="bmur:ABE28_008825"/>
<protein>
    <submittedName>
        <fullName evidence="1">Uncharacterized protein</fullName>
    </submittedName>
</protein>
<name>A0A1B3XMJ8_9BACI</name>
<reference evidence="1 2" key="1">
    <citation type="submission" date="2016-08" db="EMBL/GenBank/DDBJ databases">
        <title>Complete genome sequence of Bacillus muralis G25-68, a strain with toxicity to nematodes.</title>
        <authorList>
            <person name="Zheng Z."/>
        </authorList>
    </citation>
    <scope>NUCLEOTIDE SEQUENCE [LARGE SCALE GENOMIC DNA]</scope>
    <source>
        <strain evidence="1 2">G25-68</strain>
    </source>
</reference>
<dbReference type="RefSeq" id="WP_064465839.1">
    <property type="nucleotide sequence ID" value="NZ_CP017080.1"/>
</dbReference>
<dbReference type="OrthoDB" id="2941186at2"/>
<organism evidence="1 2">
    <name type="scientific">Peribacillus muralis</name>
    <dbReference type="NCBI Taxonomy" id="264697"/>
    <lineage>
        <taxon>Bacteria</taxon>
        <taxon>Bacillati</taxon>
        <taxon>Bacillota</taxon>
        <taxon>Bacilli</taxon>
        <taxon>Bacillales</taxon>
        <taxon>Bacillaceae</taxon>
        <taxon>Peribacillus</taxon>
    </lineage>
</organism>
<dbReference type="Proteomes" id="UP000077926">
    <property type="component" value="Chromosome"/>
</dbReference>
<dbReference type="EMBL" id="CP017080">
    <property type="protein sequence ID" value="AOH54454.1"/>
    <property type="molecule type" value="Genomic_DNA"/>
</dbReference>
<proteinExistence type="predicted"/>
<evidence type="ECO:0000313" key="2">
    <source>
        <dbReference type="Proteomes" id="UP000077926"/>
    </source>
</evidence>
<sequence length="66" mass="7844">MHIRKDSSKPTTTVSLHQSTLSKVEDYRFNERKDNRSQAFEELILFGLKYKELLEKKKAKRLLSEC</sequence>
<evidence type="ECO:0000313" key="1">
    <source>
        <dbReference type="EMBL" id="AOH54454.1"/>
    </source>
</evidence>
<dbReference type="STRING" id="264697.ABE28_008825"/>
<keyword evidence="2" id="KW-1185">Reference proteome</keyword>
<dbReference type="AlphaFoldDB" id="A0A1B3XMJ8"/>
<accession>A0A1B3XMJ8</accession>
<gene>
    <name evidence="1" type="ORF">ABE28_008825</name>
</gene>